<dbReference type="Proteomes" id="UP000027265">
    <property type="component" value="Unassembled WGS sequence"/>
</dbReference>
<accession>A0A067PKT0</accession>
<dbReference type="OrthoDB" id="432234at2759"/>
<organism evidence="1 2">
    <name type="scientific">Jaapia argillacea MUCL 33604</name>
    <dbReference type="NCBI Taxonomy" id="933084"/>
    <lineage>
        <taxon>Eukaryota</taxon>
        <taxon>Fungi</taxon>
        <taxon>Dikarya</taxon>
        <taxon>Basidiomycota</taxon>
        <taxon>Agaricomycotina</taxon>
        <taxon>Agaricomycetes</taxon>
        <taxon>Agaricomycetidae</taxon>
        <taxon>Jaapiales</taxon>
        <taxon>Jaapiaceae</taxon>
        <taxon>Jaapia</taxon>
    </lineage>
</organism>
<dbReference type="EMBL" id="KL197729">
    <property type="protein sequence ID" value="KDQ54425.1"/>
    <property type="molecule type" value="Genomic_DNA"/>
</dbReference>
<dbReference type="HOGENOM" id="CLU_169366_0_0_1"/>
<dbReference type="InParanoid" id="A0A067PKT0"/>
<keyword evidence="2" id="KW-1185">Reference proteome</keyword>
<gene>
    <name evidence="1" type="ORF">JAAARDRAFT_135832</name>
</gene>
<feature type="non-terminal residue" evidence="1">
    <location>
        <position position="116"/>
    </location>
</feature>
<evidence type="ECO:0008006" key="3">
    <source>
        <dbReference type="Google" id="ProtNLM"/>
    </source>
</evidence>
<name>A0A067PKT0_9AGAM</name>
<reference evidence="2" key="1">
    <citation type="journal article" date="2014" name="Proc. Natl. Acad. Sci. U.S.A.">
        <title>Extensive sampling of basidiomycete genomes demonstrates inadequacy of the white-rot/brown-rot paradigm for wood decay fungi.</title>
        <authorList>
            <person name="Riley R."/>
            <person name="Salamov A.A."/>
            <person name="Brown D.W."/>
            <person name="Nagy L.G."/>
            <person name="Floudas D."/>
            <person name="Held B.W."/>
            <person name="Levasseur A."/>
            <person name="Lombard V."/>
            <person name="Morin E."/>
            <person name="Otillar R."/>
            <person name="Lindquist E.A."/>
            <person name="Sun H."/>
            <person name="LaButti K.M."/>
            <person name="Schmutz J."/>
            <person name="Jabbour D."/>
            <person name="Luo H."/>
            <person name="Baker S.E."/>
            <person name="Pisabarro A.G."/>
            <person name="Walton J.D."/>
            <person name="Blanchette R.A."/>
            <person name="Henrissat B."/>
            <person name="Martin F."/>
            <person name="Cullen D."/>
            <person name="Hibbett D.S."/>
            <person name="Grigoriev I.V."/>
        </authorList>
    </citation>
    <scope>NUCLEOTIDE SEQUENCE [LARGE SCALE GENOMIC DNA]</scope>
    <source>
        <strain evidence="2">MUCL 33604</strain>
    </source>
</reference>
<proteinExistence type="predicted"/>
<sequence length="116" mass="12885">MLKREPLTDPLLIAKLASFTSGQTNQRLGKIPLVLGMPILIAQNFDVEGGIVNGSTGTLKRIRYRVDDNGLRHLTSCIVEVVDTRADTLPYLASHHVAVLEDQVDLRFTHLHSRKS</sequence>
<dbReference type="AlphaFoldDB" id="A0A067PKT0"/>
<protein>
    <recommendedName>
        <fullName evidence="3">DNA helicase</fullName>
    </recommendedName>
</protein>
<evidence type="ECO:0000313" key="2">
    <source>
        <dbReference type="Proteomes" id="UP000027265"/>
    </source>
</evidence>
<evidence type="ECO:0000313" key="1">
    <source>
        <dbReference type="EMBL" id="KDQ54425.1"/>
    </source>
</evidence>